<dbReference type="OrthoDB" id="6759120at2"/>
<dbReference type="Pfam" id="PF03573">
    <property type="entry name" value="OprD"/>
    <property type="match status" value="1"/>
</dbReference>
<dbReference type="GO" id="GO:0016020">
    <property type="term" value="C:membrane"/>
    <property type="evidence" value="ECO:0007669"/>
    <property type="project" value="InterPro"/>
</dbReference>
<keyword evidence="2" id="KW-0813">Transport</keyword>
<dbReference type="InterPro" id="IPR005318">
    <property type="entry name" value="OM_porin_bac"/>
</dbReference>
<reference evidence="7" key="1">
    <citation type="submission" date="2019-04" db="EMBL/GenBank/DDBJ databases">
        <title>Genome sequence of Pseudomonas putida 1290, an auxin catabolizing strain.</title>
        <authorList>
            <person name="Laird T.S."/>
            <person name="Leveau J.H.J."/>
        </authorList>
    </citation>
    <scope>NUCLEOTIDE SEQUENCE [LARGE SCALE GENOMIC DNA]</scope>
    <source>
        <strain evidence="7">1290</strain>
    </source>
</reference>
<dbReference type="Gene3D" id="2.40.160.10">
    <property type="entry name" value="Porin"/>
    <property type="match status" value="1"/>
</dbReference>
<evidence type="ECO:0000313" key="7">
    <source>
        <dbReference type="Proteomes" id="UP000298551"/>
    </source>
</evidence>
<dbReference type="Proteomes" id="UP000298551">
    <property type="component" value="Chromosome"/>
</dbReference>
<evidence type="ECO:0000256" key="5">
    <source>
        <dbReference type="SAM" id="SignalP"/>
    </source>
</evidence>
<feature type="region of interest" description="Disordered" evidence="4">
    <location>
        <begin position="98"/>
        <end position="126"/>
    </location>
</feature>
<dbReference type="InterPro" id="IPR023614">
    <property type="entry name" value="Porin_dom_sf"/>
</dbReference>
<gene>
    <name evidence="6" type="ORF">E6B08_16340</name>
</gene>
<sequence>MQFSQPRSSSVSAIALCVSGLIPLSAQAAFFEDSKANLTLRNFYYNHDLRDSTAPAQSKIEEWAQGFIFKAQSGYTDTPIAVGVDVYAGLGLKLDSSPDRSGSGLLPGAYKRVGAPRNSDPRSADEYSEATAAVKVKVSKTELKVGGLFPKIPLVYAGDSRLLPQFFEGAMLDINELDHFSFSLGQMRQVNYREFSGSRDMQTGNYFNVTGDRFTYLGGTWLPDPSLSVGVWGGRLEDVYQQTLYTATKYVDLGGVRLSGTLNYLDSKEDGAARAGDLDSRMTSGLLSAAYGFQKVTLGYQYNAGDSALPFLHDTDLPGVSNAIQVLRFDRAGERSWQARYDVDFAGLGVPGLSAFARYVRGDDFEVNGQSGKEWERNLDITYVIQSGPLKDLALRWRNVEIQGDVTGRRDENRVILTYTFALK</sequence>
<evidence type="ECO:0000256" key="4">
    <source>
        <dbReference type="SAM" id="MobiDB-lite"/>
    </source>
</evidence>
<dbReference type="PANTHER" id="PTHR34596:SF2">
    <property type="entry name" value="CHITOPORIN"/>
    <property type="match status" value="1"/>
</dbReference>
<feature type="signal peptide" evidence="5">
    <location>
        <begin position="1"/>
        <end position="28"/>
    </location>
</feature>
<evidence type="ECO:0000256" key="3">
    <source>
        <dbReference type="ARBA" id="ARBA00022729"/>
    </source>
</evidence>
<dbReference type="AlphaFoldDB" id="A0A4D6XAC5"/>
<evidence type="ECO:0000313" key="6">
    <source>
        <dbReference type="EMBL" id="QCI12847.1"/>
    </source>
</evidence>
<dbReference type="GO" id="GO:0015288">
    <property type="term" value="F:porin activity"/>
    <property type="evidence" value="ECO:0007669"/>
    <property type="project" value="TreeGrafter"/>
</dbReference>
<evidence type="ECO:0000256" key="1">
    <source>
        <dbReference type="ARBA" id="ARBA00009075"/>
    </source>
</evidence>
<name>A0A4D6XAC5_PSEPU</name>
<dbReference type="EMBL" id="CP039371">
    <property type="protein sequence ID" value="QCI12847.1"/>
    <property type="molecule type" value="Genomic_DNA"/>
</dbReference>
<evidence type="ECO:0000256" key="2">
    <source>
        <dbReference type="ARBA" id="ARBA00022448"/>
    </source>
</evidence>
<protein>
    <submittedName>
        <fullName evidence="6">OprD family porin</fullName>
    </submittedName>
</protein>
<organism evidence="6 7">
    <name type="scientific">Pseudomonas putida</name>
    <name type="common">Arthrobacter siderocapsulatus</name>
    <dbReference type="NCBI Taxonomy" id="303"/>
    <lineage>
        <taxon>Bacteria</taxon>
        <taxon>Pseudomonadati</taxon>
        <taxon>Pseudomonadota</taxon>
        <taxon>Gammaproteobacteria</taxon>
        <taxon>Pseudomonadales</taxon>
        <taxon>Pseudomonadaceae</taxon>
        <taxon>Pseudomonas</taxon>
    </lineage>
</organism>
<accession>A0A4D6XAC5</accession>
<feature type="chain" id="PRO_5020576381" evidence="5">
    <location>
        <begin position="29"/>
        <end position="424"/>
    </location>
</feature>
<dbReference type="RefSeq" id="WP_136915000.1">
    <property type="nucleotide sequence ID" value="NZ_CP039371.1"/>
</dbReference>
<proteinExistence type="inferred from homology"/>
<dbReference type="PANTHER" id="PTHR34596">
    <property type="entry name" value="CHITOPORIN"/>
    <property type="match status" value="1"/>
</dbReference>
<keyword evidence="3 5" id="KW-0732">Signal</keyword>
<comment type="similarity">
    <text evidence="1">Belongs to the outer membrane porin (Opr) (TC 1.B.25) family.</text>
</comment>